<evidence type="ECO:0000313" key="7">
    <source>
        <dbReference type="EMBL" id="RFU30112.1"/>
    </source>
</evidence>
<gene>
    <name evidence="7" type="ORF">B7463_g6200</name>
</gene>
<dbReference type="Gene3D" id="3.20.20.100">
    <property type="entry name" value="NADP-dependent oxidoreductase domain"/>
    <property type="match status" value="1"/>
</dbReference>
<dbReference type="Pfam" id="PF00248">
    <property type="entry name" value="Aldo_ket_red"/>
    <property type="match status" value="1"/>
</dbReference>
<feature type="active site" description="Proton donor" evidence="3">
    <location>
        <position position="57"/>
    </location>
</feature>
<reference evidence="7 8" key="1">
    <citation type="submission" date="2018-05" db="EMBL/GenBank/DDBJ databases">
        <title>Draft genome sequence of Scytalidium lignicola DSM 105466, a ubiquitous saprotrophic fungus.</title>
        <authorList>
            <person name="Buettner E."/>
            <person name="Gebauer A.M."/>
            <person name="Hofrichter M."/>
            <person name="Liers C."/>
            <person name="Kellner H."/>
        </authorList>
    </citation>
    <scope>NUCLEOTIDE SEQUENCE [LARGE SCALE GENOMIC DNA]</scope>
    <source>
        <strain evidence="7 8">DSM 105466</strain>
    </source>
</reference>
<feature type="non-terminal residue" evidence="7">
    <location>
        <position position="285"/>
    </location>
</feature>
<dbReference type="AlphaFoldDB" id="A0A3E2HAE1"/>
<dbReference type="SUPFAM" id="SSF51430">
    <property type="entry name" value="NAD(P)-linked oxidoreductase"/>
    <property type="match status" value="1"/>
</dbReference>
<dbReference type="OMA" id="PRIHLGV"/>
<dbReference type="Proteomes" id="UP000258309">
    <property type="component" value="Unassembled WGS sequence"/>
</dbReference>
<dbReference type="PANTHER" id="PTHR43827:SF13">
    <property type="entry name" value="ALDO_KETO REDUCTASE FAMILY PROTEIN"/>
    <property type="match status" value="1"/>
</dbReference>
<evidence type="ECO:0000256" key="4">
    <source>
        <dbReference type="PIRSR" id="PIRSR000097-2"/>
    </source>
</evidence>
<comment type="caution">
    <text evidence="7">The sequence shown here is derived from an EMBL/GenBank/DDBJ whole genome shotgun (WGS) entry which is preliminary data.</text>
</comment>
<dbReference type="PANTHER" id="PTHR43827">
    <property type="entry name" value="2,5-DIKETO-D-GLUCONIC ACID REDUCTASE"/>
    <property type="match status" value="1"/>
</dbReference>
<comment type="similarity">
    <text evidence="1">Belongs to the aldo/keto reductase family.</text>
</comment>
<dbReference type="GO" id="GO:0016491">
    <property type="term" value="F:oxidoreductase activity"/>
    <property type="evidence" value="ECO:0007669"/>
    <property type="project" value="UniProtKB-KW"/>
</dbReference>
<dbReference type="OrthoDB" id="416253at2759"/>
<dbReference type="InterPro" id="IPR023210">
    <property type="entry name" value="NADP_OxRdtase_dom"/>
</dbReference>
<dbReference type="PROSITE" id="PS00063">
    <property type="entry name" value="ALDOKETO_REDUCTASE_3"/>
    <property type="match status" value="1"/>
</dbReference>
<accession>A0A3E2HAE1</accession>
<dbReference type="CDD" id="cd19071">
    <property type="entry name" value="AKR_AKR1-5-like"/>
    <property type="match status" value="1"/>
</dbReference>
<feature type="site" description="Lowers pKa of active site Tyr" evidence="5">
    <location>
        <position position="87"/>
    </location>
</feature>
<dbReference type="PIRSF" id="PIRSF000097">
    <property type="entry name" value="AKR"/>
    <property type="match status" value="1"/>
</dbReference>
<protein>
    <recommendedName>
        <fullName evidence="6">NADP-dependent oxidoreductase domain-containing protein</fullName>
    </recommendedName>
</protein>
<evidence type="ECO:0000259" key="6">
    <source>
        <dbReference type="Pfam" id="PF00248"/>
    </source>
</evidence>
<evidence type="ECO:0000256" key="1">
    <source>
        <dbReference type="ARBA" id="ARBA00007905"/>
    </source>
</evidence>
<evidence type="ECO:0000313" key="8">
    <source>
        <dbReference type="Proteomes" id="UP000258309"/>
    </source>
</evidence>
<feature type="binding site" evidence="4">
    <location>
        <position position="119"/>
    </location>
    <ligand>
        <name>substrate</name>
    </ligand>
</feature>
<keyword evidence="8" id="KW-1185">Reference proteome</keyword>
<dbReference type="EMBL" id="NCSJ02000108">
    <property type="protein sequence ID" value="RFU30112.1"/>
    <property type="molecule type" value="Genomic_DNA"/>
</dbReference>
<keyword evidence="2" id="KW-0560">Oxidoreductase</keyword>
<dbReference type="FunFam" id="3.20.20.100:FF:000015">
    <property type="entry name" value="Oxidoreductase, aldo/keto reductase family"/>
    <property type="match status" value="1"/>
</dbReference>
<feature type="domain" description="NADP-dependent oxidoreductase" evidence="6">
    <location>
        <begin position="34"/>
        <end position="272"/>
    </location>
</feature>
<evidence type="ECO:0000256" key="5">
    <source>
        <dbReference type="PIRSR" id="PIRSR000097-3"/>
    </source>
</evidence>
<evidence type="ECO:0000256" key="3">
    <source>
        <dbReference type="PIRSR" id="PIRSR000097-1"/>
    </source>
</evidence>
<name>A0A3E2HAE1_SCYLI</name>
<evidence type="ECO:0000256" key="2">
    <source>
        <dbReference type="ARBA" id="ARBA00023002"/>
    </source>
</evidence>
<dbReference type="PRINTS" id="PR00069">
    <property type="entry name" value="ALDKETRDTASE"/>
</dbReference>
<proteinExistence type="inferred from homology"/>
<sequence length="285" mass="31792">MSAASTSSLQSTAKLNNGVLIPRIHLGVYCTSGRETQNAVLQALEAGYKAIDSAEWYENEAEVGSAILKYLKAHPDVKREDLWFTTKLKTNSGYDQARKHIRDSIKRSKLEYIDLYLLHSPYGGKAKRLECWRAVEDAILEGEVRAGGVSNFGVRHVQELLDSKPRIIPAVNQIEVHPFNPQFSITSFCQSHGILIEAYAPLARAMRMRHPVVVELSKKYQCTPAQLLIKWSLQHDFVPLPKSVSKDRIVSNGDVDGFVIDGKDMESLDGLDEGLVTDWDPTDAA</sequence>
<dbReference type="STRING" id="5539.A0A3E2HAE1"/>
<organism evidence="7 8">
    <name type="scientific">Scytalidium lignicola</name>
    <name type="common">Hyphomycete</name>
    <dbReference type="NCBI Taxonomy" id="5539"/>
    <lineage>
        <taxon>Eukaryota</taxon>
        <taxon>Fungi</taxon>
        <taxon>Dikarya</taxon>
        <taxon>Ascomycota</taxon>
        <taxon>Pezizomycotina</taxon>
        <taxon>Leotiomycetes</taxon>
        <taxon>Leotiomycetes incertae sedis</taxon>
        <taxon>Scytalidium</taxon>
    </lineage>
</organism>
<feature type="non-terminal residue" evidence="7">
    <location>
        <position position="1"/>
    </location>
</feature>
<dbReference type="InterPro" id="IPR020471">
    <property type="entry name" value="AKR"/>
</dbReference>
<dbReference type="InterPro" id="IPR018170">
    <property type="entry name" value="Aldo/ket_reductase_CS"/>
</dbReference>
<dbReference type="InterPro" id="IPR036812">
    <property type="entry name" value="NAD(P)_OxRdtase_dom_sf"/>
</dbReference>